<keyword evidence="3" id="KW-0597">Phosphoprotein</keyword>
<evidence type="ECO:0000256" key="2">
    <source>
        <dbReference type="ARBA" id="ARBA00023125"/>
    </source>
</evidence>
<evidence type="ECO:0000259" key="4">
    <source>
        <dbReference type="PROSITE" id="PS50110"/>
    </source>
</evidence>
<dbReference type="Proteomes" id="UP000005289">
    <property type="component" value="Chromosome"/>
</dbReference>
<dbReference type="EMBL" id="CP007029">
    <property type="protein sequence ID" value="AHE97289.1"/>
    <property type="molecule type" value="Genomic_DNA"/>
</dbReference>
<proteinExistence type="predicted"/>
<dbReference type="InterPro" id="IPR007492">
    <property type="entry name" value="LytTR_DNA-bd_dom"/>
</dbReference>
<dbReference type="InterPro" id="IPR001789">
    <property type="entry name" value="Sig_transdc_resp-reg_receiver"/>
</dbReference>
<feature type="domain" description="HTH LytTR-type" evidence="5">
    <location>
        <begin position="130"/>
        <end position="234"/>
    </location>
</feature>
<dbReference type="SMART" id="SM00448">
    <property type="entry name" value="REC"/>
    <property type="match status" value="1"/>
</dbReference>
<dbReference type="HOGENOM" id="CLU_000445_14_1_6"/>
<dbReference type="GO" id="GO:0000976">
    <property type="term" value="F:transcription cis-regulatory region binding"/>
    <property type="evidence" value="ECO:0007669"/>
    <property type="project" value="TreeGrafter"/>
</dbReference>
<dbReference type="Gene3D" id="2.40.50.1020">
    <property type="entry name" value="LytTr DNA-binding domain"/>
    <property type="match status" value="1"/>
</dbReference>
<keyword evidence="2" id="KW-0238">DNA-binding</keyword>
<gene>
    <name evidence="6" type="ORF">THITH_02285</name>
</gene>
<dbReference type="GO" id="GO:0000156">
    <property type="term" value="F:phosphorelay response regulator activity"/>
    <property type="evidence" value="ECO:0007669"/>
    <property type="project" value="TreeGrafter"/>
</dbReference>
<dbReference type="GO" id="GO:0032993">
    <property type="term" value="C:protein-DNA complex"/>
    <property type="evidence" value="ECO:0007669"/>
    <property type="project" value="TreeGrafter"/>
</dbReference>
<sequence length="236" mass="26944">MKLRILIADDEPLARTRLRDLIRELGHMVCSEAAHGNEVEQACRDSHPDVVLLDIEMPGSDGLALTVRMKQQHPGIPVVLVTAHAEHAVRAFDVAVSDYVLKPVRRERLQRALERATERRNVDAGRNPLLRLTIGRLERLVRLDEIDYFAAEQGYVIARSASLEGFVDLRLHELEERFQSQLLRIHRSCLAVKNAIAGIEHRSSADHRLLFHDGLEPVPISRRKLRKVRNQLRDLP</sequence>
<dbReference type="InterPro" id="IPR039420">
    <property type="entry name" value="WalR-like"/>
</dbReference>
<dbReference type="PROSITE" id="PS50930">
    <property type="entry name" value="HTH_LYTTR"/>
    <property type="match status" value="1"/>
</dbReference>
<evidence type="ECO:0000256" key="3">
    <source>
        <dbReference type="PROSITE-ProRule" id="PRU00169"/>
    </source>
</evidence>
<dbReference type="PROSITE" id="PS50110">
    <property type="entry name" value="RESPONSE_REGULATORY"/>
    <property type="match status" value="1"/>
</dbReference>
<evidence type="ECO:0000256" key="1">
    <source>
        <dbReference type="ARBA" id="ARBA00023012"/>
    </source>
</evidence>
<accession>W0DF82</accession>
<dbReference type="GO" id="GO:0005829">
    <property type="term" value="C:cytosol"/>
    <property type="evidence" value="ECO:0007669"/>
    <property type="project" value="TreeGrafter"/>
</dbReference>
<dbReference type="AlphaFoldDB" id="W0DF82"/>
<dbReference type="PANTHER" id="PTHR48111">
    <property type="entry name" value="REGULATOR OF RPOS"/>
    <property type="match status" value="1"/>
</dbReference>
<protein>
    <submittedName>
        <fullName evidence="6">LytTR family transcriptional regulator</fullName>
    </submittedName>
</protein>
<reference evidence="6 7" key="1">
    <citation type="submission" date="2013-12" db="EMBL/GenBank/DDBJ databases">
        <authorList>
            <consortium name="DOE Joint Genome Institute"/>
            <person name="Muyzer G."/>
            <person name="Huntemann M."/>
            <person name="Han J."/>
            <person name="Chen A."/>
            <person name="Kyrpides N."/>
            <person name="Mavromatis K."/>
            <person name="Markowitz V."/>
            <person name="Palaniappan K."/>
            <person name="Ivanova N."/>
            <person name="Schaumberg A."/>
            <person name="Pati A."/>
            <person name="Liolios K."/>
            <person name="Nordberg H.P."/>
            <person name="Cantor M.N."/>
            <person name="Hua S.X."/>
            <person name="Woyke T."/>
        </authorList>
    </citation>
    <scope>NUCLEOTIDE SEQUENCE [LARGE SCALE GENOMIC DNA]</scope>
    <source>
        <strain evidence="6 7">ARh 1</strain>
    </source>
</reference>
<keyword evidence="7" id="KW-1185">Reference proteome</keyword>
<name>W0DF82_9GAMM</name>
<evidence type="ECO:0000259" key="5">
    <source>
        <dbReference type="PROSITE" id="PS50930"/>
    </source>
</evidence>
<dbReference type="STRING" id="713585.THITH_02285"/>
<dbReference type="GO" id="GO:0006355">
    <property type="term" value="P:regulation of DNA-templated transcription"/>
    <property type="evidence" value="ECO:0007669"/>
    <property type="project" value="TreeGrafter"/>
</dbReference>
<dbReference type="SUPFAM" id="SSF52172">
    <property type="entry name" value="CheY-like"/>
    <property type="match status" value="1"/>
</dbReference>
<dbReference type="SMART" id="SM00850">
    <property type="entry name" value="LytTR"/>
    <property type="match status" value="1"/>
</dbReference>
<dbReference type="KEGG" id="tti:THITH_02285"/>
<feature type="domain" description="Response regulatory" evidence="4">
    <location>
        <begin position="4"/>
        <end position="117"/>
    </location>
</feature>
<keyword evidence="1" id="KW-0902">Two-component regulatory system</keyword>
<dbReference type="InterPro" id="IPR011006">
    <property type="entry name" value="CheY-like_superfamily"/>
</dbReference>
<dbReference type="RefSeq" id="WP_006746140.1">
    <property type="nucleotide sequence ID" value="NZ_CP007029.1"/>
</dbReference>
<dbReference type="Pfam" id="PF00072">
    <property type="entry name" value="Response_reg"/>
    <property type="match status" value="1"/>
</dbReference>
<dbReference type="OrthoDB" id="236568at2"/>
<evidence type="ECO:0000313" key="7">
    <source>
        <dbReference type="Proteomes" id="UP000005289"/>
    </source>
</evidence>
<organism evidence="6 7">
    <name type="scientific">Thioalkalivibrio paradoxus ARh 1</name>
    <dbReference type="NCBI Taxonomy" id="713585"/>
    <lineage>
        <taxon>Bacteria</taxon>
        <taxon>Pseudomonadati</taxon>
        <taxon>Pseudomonadota</taxon>
        <taxon>Gammaproteobacteria</taxon>
        <taxon>Chromatiales</taxon>
        <taxon>Ectothiorhodospiraceae</taxon>
        <taxon>Thioalkalivibrio</taxon>
    </lineage>
</organism>
<dbReference type="PANTHER" id="PTHR48111:SF69">
    <property type="entry name" value="RESPONSE REGULATOR RECEIVER"/>
    <property type="match status" value="1"/>
</dbReference>
<dbReference type="Gene3D" id="3.40.50.2300">
    <property type="match status" value="1"/>
</dbReference>
<evidence type="ECO:0000313" key="6">
    <source>
        <dbReference type="EMBL" id="AHE97289.1"/>
    </source>
</evidence>
<feature type="modified residue" description="4-aspartylphosphate" evidence="3">
    <location>
        <position position="54"/>
    </location>
</feature>
<dbReference type="Pfam" id="PF04397">
    <property type="entry name" value="LytTR"/>
    <property type="match status" value="1"/>
</dbReference>